<accession>A0A4P7W178</accession>
<evidence type="ECO:0000313" key="3">
    <source>
        <dbReference type="Proteomes" id="UP000297149"/>
    </source>
</evidence>
<dbReference type="InterPro" id="IPR043472">
    <property type="entry name" value="Macro_dom-like"/>
</dbReference>
<dbReference type="PANTHER" id="PTHR11106:SF27">
    <property type="entry name" value="MACRO DOMAIN-CONTAINING PROTEIN"/>
    <property type="match status" value="1"/>
</dbReference>
<dbReference type="KEGG" id="ddb:E7747_04705"/>
<evidence type="ECO:0000313" key="2">
    <source>
        <dbReference type="EMBL" id="QCD41644.1"/>
    </source>
</evidence>
<dbReference type="EMBL" id="CP039396">
    <property type="protein sequence ID" value="QCD41644.1"/>
    <property type="molecule type" value="Genomic_DNA"/>
</dbReference>
<dbReference type="Proteomes" id="UP000297149">
    <property type="component" value="Chromosome"/>
</dbReference>
<feature type="domain" description="Macro" evidence="1">
    <location>
        <begin position="1"/>
        <end position="174"/>
    </location>
</feature>
<protein>
    <submittedName>
        <fullName evidence="2">Macro domain-containing protein</fullName>
    </submittedName>
</protein>
<keyword evidence="3" id="KW-1185">Reference proteome</keyword>
<dbReference type="AlphaFoldDB" id="A0A4P7W178"/>
<organism evidence="2 3">
    <name type="scientific">Duncaniella dubosii</name>
    <dbReference type="NCBI Taxonomy" id="2518971"/>
    <lineage>
        <taxon>Bacteria</taxon>
        <taxon>Pseudomonadati</taxon>
        <taxon>Bacteroidota</taxon>
        <taxon>Bacteroidia</taxon>
        <taxon>Bacteroidales</taxon>
        <taxon>Muribaculaceae</taxon>
        <taxon>Duncaniella</taxon>
    </lineage>
</organism>
<dbReference type="Pfam" id="PF01661">
    <property type="entry name" value="Macro"/>
    <property type="match status" value="1"/>
</dbReference>
<dbReference type="CDD" id="cd02908">
    <property type="entry name" value="Macro_OAADPr_deacetylase"/>
    <property type="match status" value="1"/>
</dbReference>
<dbReference type="PANTHER" id="PTHR11106">
    <property type="entry name" value="GANGLIOSIDE INDUCED DIFFERENTIATION ASSOCIATED PROTEIN 2-RELATED"/>
    <property type="match status" value="1"/>
</dbReference>
<proteinExistence type="predicted"/>
<dbReference type="InterPro" id="IPR002589">
    <property type="entry name" value="Macro_dom"/>
</dbReference>
<dbReference type="SMART" id="SM00506">
    <property type="entry name" value="A1pp"/>
    <property type="match status" value="1"/>
</dbReference>
<dbReference type="Gene3D" id="3.40.220.10">
    <property type="entry name" value="Leucine Aminopeptidase, subunit E, domain 1"/>
    <property type="match status" value="1"/>
</dbReference>
<reference evidence="3" key="1">
    <citation type="submission" date="2019-02" db="EMBL/GenBank/DDBJ databases">
        <title>Isolation and identification of novel species under the genus Muribaculum.</title>
        <authorList>
            <person name="Miyake S."/>
            <person name="Ding Y."/>
            <person name="Low A."/>
            <person name="Soh M."/>
            <person name="Seedorf H."/>
        </authorList>
    </citation>
    <scope>NUCLEOTIDE SEQUENCE [LARGE SCALE GENOMIC DNA]</scope>
    <source>
        <strain evidence="3">H5</strain>
    </source>
</reference>
<dbReference type="PROSITE" id="PS51154">
    <property type="entry name" value="MACRO"/>
    <property type="match status" value="1"/>
</dbReference>
<sequence>MKPSDRLHIVKGSITRLTTDAIVNAANNQLRAGSGVCGAIHSAAGPMLQTECMKIGWCPTGQSVITDAYNLPCKKVIHTVGPDLRPWAADKLAESPERLLASCYDTAISLAKANGLKSIAFPCISTGVYMYPKSEAARIAYDTIMHRLSTDYDGEVTVCCFTDDDLESYRQLTD</sequence>
<name>A0A4P7W178_9BACT</name>
<gene>
    <name evidence="2" type="ORF">E7747_04705</name>
</gene>
<dbReference type="RefSeq" id="WP_136414429.1">
    <property type="nucleotide sequence ID" value="NZ_CP039396.1"/>
</dbReference>
<evidence type="ECO:0000259" key="1">
    <source>
        <dbReference type="PROSITE" id="PS51154"/>
    </source>
</evidence>
<dbReference type="SUPFAM" id="SSF52949">
    <property type="entry name" value="Macro domain-like"/>
    <property type="match status" value="1"/>
</dbReference>